<comment type="similarity">
    <text evidence="1 8">Belongs to the thymidylate kinase family.</text>
</comment>
<keyword evidence="2 8" id="KW-0808">Transferase</keyword>
<feature type="domain" description="Thymidylate kinase-like" evidence="9">
    <location>
        <begin position="5"/>
        <end position="192"/>
    </location>
</feature>
<evidence type="ECO:0000313" key="10">
    <source>
        <dbReference type="EMBL" id="MCW9712090.1"/>
    </source>
</evidence>
<gene>
    <name evidence="8 10" type="primary">tmk</name>
    <name evidence="10" type="ORF">LQ318_04150</name>
</gene>
<name>A0ABT3PW64_9BACT</name>
<dbReference type="GO" id="GO:0004798">
    <property type="term" value="F:dTMP kinase activity"/>
    <property type="evidence" value="ECO:0007669"/>
    <property type="project" value="UniProtKB-EC"/>
</dbReference>
<reference evidence="10 11" key="1">
    <citation type="submission" date="2021-11" db="EMBL/GenBank/DDBJ databases">
        <title>Aliifidinibius sp. nov., a new bacterium isolated from saline soil.</title>
        <authorList>
            <person name="Galisteo C."/>
            <person name="De La Haba R."/>
            <person name="Sanchez-Porro C."/>
            <person name="Ventosa A."/>
        </authorList>
    </citation>
    <scope>NUCLEOTIDE SEQUENCE [LARGE SCALE GENOMIC DNA]</scope>
    <source>
        <strain evidence="10 11">KACC 190600</strain>
    </source>
</reference>
<dbReference type="InterPro" id="IPR018095">
    <property type="entry name" value="Thymidylate_kin_CS"/>
</dbReference>
<dbReference type="Proteomes" id="UP001207337">
    <property type="component" value="Unassembled WGS sequence"/>
</dbReference>
<dbReference type="InterPro" id="IPR018094">
    <property type="entry name" value="Thymidylate_kinase"/>
</dbReference>
<dbReference type="PANTHER" id="PTHR10344">
    <property type="entry name" value="THYMIDYLATE KINASE"/>
    <property type="match status" value="1"/>
</dbReference>
<dbReference type="HAMAP" id="MF_00165">
    <property type="entry name" value="Thymidylate_kinase"/>
    <property type="match status" value="1"/>
</dbReference>
<dbReference type="SUPFAM" id="SSF52540">
    <property type="entry name" value="P-loop containing nucleoside triphosphate hydrolases"/>
    <property type="match status" value="1"/>
</dbReference>
<dbReference type="RefSeq" id="WP_265787771.1">
    <property type="nucleotide sequence ID" value="NZ_BAABRS010000001.1"/>
</dbReference>
<keyword evidence="11" id="KW-1185">Reference proteome</keyword>
<comment type="catalytic activity">
    <reaction evidence="7 8">
        <text>dTMP + ATP = dTDP + ADP</text>
        <dbReference type="Rhea" id="RHEA:13517"/>
        <dbReference type="ChEBI" id="CHEBI:30616"/>
        <dbReference type="ChEBI" id="CHEBI:58369"/>
        <dbReference type="ChEBI" id="CHEBI:63528"/>
        <dbReference type="ChEBI" id="CHEBI:456216"/>
        <dbReference type="EC" id="2.7.4.9"/>
    </reaction>
</comment>
<keyword evidence="5 8" id="KW-0418">Kinase</keyword>
<evidence type="ECO:0000256" key="8">
    <source>
        <dbReference type="HAMAP-Rule" id="MF_00165"/>
    </source>
</evidence>
<sequence length="206" mass="23394">MFITFEGIDGSGKSTQIANLKKAFEREGAEVKVFRDPGGTEVSEKVRNILLNPNYDIDPVTELLLFSSARSQLVAEKVLPALEEGCIVILDRFYDSTTAYQGYGRASVSLEEIHRLNSIASHKRAPDLTIYMKVSLDEAKKRMKDKEKDRMEQAGDFFFEKVIKGFNSLSKQEERFYTVDATQPAHKVGEQIWTHVETFFKGGENR</sequence>
<keyword evidence="3 8" id="KW-0545">Nucleotide biosynthesis</keyword>
<evidence type="ECO:0000259" key="9">
    <source>
        <dbReference type="Pfam" id="PF02223"/>
    </source>
</evidence>
<protein>
    <recommendedName>
        <fullName evidence="8">Thymidylate kinase</fullName>
        <ecNumber evidence="8">2.7.4.9</ecNumber>
    </recommendedName>
    <alternativeName>
        <fullName evidence="8">dTMP kinase</fullName>
    </alternativeName>
</protein>
<dbReference type="NCBIfam" id="TIGR00041">
    <property type="entry name" value="DTMP_kinase"/>
    <property type="match status" value="1"/>
</dbReference>
<proteinExistence type="inferred from homology"/>
<dbReference type="InterPro" id="IPR039430">
    <property type="entry name" value="Thymidylate_kin-like_dom"/>
</dbReference>
<organism evidence="10 11">
    <name type="scientific">Fodinibius salicampi</name>
    <dbReference type="NCBI Taxonomy" id="1920655"/>
    <lineage>
        <taxon>Bacteria</taxon>
        <taxon>Pseudomonadati</taxon>
        <taxon>Balneolota</taxon>
        <taxon>Balneolia</taxon>
        <taxon>Balneolales</taxon>
        <taxon>Balneolaceae</taxon>
        <taxon>Fodinibius</taxon>
    </lineage>
</organism>
<dbReference type="Pfam" id="PF02223">
    <property type="entry name" value="Thymidylate_kin"/>
    <property type="match status" value="1"/>
</dbReference>
<evidence type="ECO:0000313" key="11">
    <source>
        <dbReference type="Proteomes" id="UP001207337"/>
    </source>
</evidence>
<accession>A0ABT3PW64</accession>
<evidence type="ECO:0000256" key="1">
    <source>
        <dbReference type="ARBA" id="ARBA00009776"/>
    </source>
</evidence>
<evidence type="ECO:0000256" key="4">
    <source>
        <dbReference type="ARBA" id="ARBA00022741"/>
    </source>
</evidence>
<dbReference type="EC" id="2.7.4.9" evidence="8"/>
<dbReference type="Gene3D" id="3.40.50.300">
    <property type="entry name" value="P-loop containing nucleotide triphosphate hydrolases"/>
    <property type="match status" value="1"/>
</dbReference>
<dbReference type="PANTHER" id="PTHR10344:SF4">
    <property type="entry name" value="UMP-CMP KINASE 2, MITOCHONDRIAL"/>
    <property type="match status" value="1"/>
</dbReference>
<dbReference type="CDD" id="cd01672">
    <property type="entry name" value="TMPK"/>
    <property type="match status" value="1"/>
</dbReference>
<keyword evidence="4 8" id="KW-0547">Nucleotide-binding</keyword>
<feature type="binding site" evidence="8">
    <location>
        <begin position="7"/>
        <end position="14"/>
    </location>
    <ligand>
        <name>ATP</name>
        <dbReference type="ChEBI" id="CHEBI:30616"/>
    </ligand>
</feature>
<evidence type="ECO:0000256" key="5">
    <source>
        <dbReference type="ARBA" id="ARBA00022777"/>
    </source>
</evidence>
<evidence type="ECO:0000256" key="3">
    <source>
        <dbReference type="ARBA" id="ARBA00022727"/>
    </source>
</evidence>
<dbReference type="EMBL" id="JAJNDC010000001">
    <property type="protein sequence ID" value="MCW9712090.1"/>
    <property type="molecule type" value="Genomic_DNA"/>
</dbReference>
<evidence type="ECO:0000256" key="6">
    <source>
        <dbReference type="ARBA" id="ARBA00022840"/>
    </source>
</evidence>
<dbReference type="PROSITE" id="PS01331">
    <property type="entry name" value="THYMIDYLATE_KINASE"/>
    <property type="match status" value="1"/>
</dbReference>
<evidence type="ECO:0000256" key="2">
    <source>
        <dbReference type="ARBA" id="ARBA00022679"/>
    </source>
</evidence>
<dbReference type="InterPro" id="IPR027417">
    <property type="entry name" value="P-loop_NTPase"/>
</dbReference>
<evidence type="ECO:0000256" key="7">
    <source>
        <dbReference type="ARBA" id="ARBA00048743"/>
    </source>
</evidence>
<comment type="function">
    <text evidence="8">Phosphorylation of dTMP to form dTDP in both de novo and salvage pathways of dTTP synthesis.</text>
</comment>
<comment type="caution">
    <text evidence="10">The sequence shown here is derived from an EMBL/GenBank/DDBJ whole genome shotgun (WGS) entry which is preliminary data.</text>
</comment>
<keyword evidence="6 8" id="KW-0067">ATP-binding</keyword>